<dbReference type="PANTHER" id="PTHR10458:SF8">
    <property type="entry name" value="PEPTIDE DEFORMYLASE 2"/>
    <property type="match status" value="1"/>
</dbReference>
<dbReference type="InterPro" id="IPR036821">
    <property type="entry name" value="Peptide_deformylase_sf"/>
</dbReference>
<evidence type="ECO:0000256" key="1">
    <source>
        <dbReference type="ARBA" id="ARBA00010759"/>
    </source>
</evidence>
<dbReference type="GO" id="GO:0046872">
    <property type="term" value="F:metal ion binding"/>
    <property type="evidence" value="ECO:0007669"/>
    <property type="project" value="UniProtKB-KW"/>
</dbReference>
<name>A0A2K8P119_9MOLU</name>
<dbReference type="KEGG" id="esx:ESOMN_v1c02090"/>
<keyword evidence="4 5" id="KW-0648">Protein biosynthesis</keyword>
<dbReference type="NCBIfam" id="TIGR00079">
    <property type="entry name" value="pept_deformyl"/>
    <property type="match status" value="1"/>
</dbReference>
<dbReference type="PANTHER" id="PTHR10458">
    <property type="entry name" value="PEPTIDE DEFORMYLASE"/>
    <property type="match status" value="1"/>
</dbReference>
<dbReference type="RefSeq" id="WP_084027492.1">
    <property type="nucleotide sequence ID" value="NZ_CP024965.1"/>
</dbReference>
<evidence type="ECO:0000256" key="3">
    <source>
        <dbReference type="ARBA" id="ARBA00022801"/>
    </source>
</evidence>
<dbReference type="CDD" id="cd00487">
    <property type="entry name" value="Pep_deformylase"/>
    <property type="match status" value="1"/>
</dbReference>
<feature type="active site" evidence="5">
    <location>
        <position position="174"/>
    </location>
</feature>
<evidence type="ECO:0000256" key="5">
    <source>
        <dbReference type="HAMAP-Rule" id="MF_00163"/>
    </source>
</evidence>
<organism evidence="6 7">
    <name type="scientific">Williamsoniiplasma somnilux</name>
    <dbReference type="NCBI Taxonomy" id="215578"/>
    <lineage>
        <taxon>Bacteria</taxon>
        <taxon>Bacillati</taxon>
        <taxon>Mycoplasmatota</taxon>
        <taxon>Mollicutes</taxon>
        <taxon>Entomoplasmatales</taxon>
        <taxon>Williamsoniiplasma</taxon>
    </lineage>
</organism>
<keyword evidence="5" id="KW-0408">Iron</keyword>
<evidence type="ECO:0000313" key="6">
    <source>
        <dbReference type="EMBL" id="ATZ18593.1"/>
    </source>
</evidence>
<gene>
    <name evidence="5 6" type="primary">def</name>
    <name evidence="6" type="ORF">ESOMN_v1c02090</name>
</gene>
<dbReference type="AlphaFoldDB" id="A0A2K8P119"/>
<keyword evidence="2 5" id="KW-0479">Metal-binding</keyword>
<dbReference type="InterPro" id="IPR023635">
    <property type="entry name" value="Peptide_deformylase"/>
</dbReference>
<dbReference type="EC" id="3.5.1.88" evidence="5"/>
<comment type="cofactor">
    <cofactor evidence="5">
        <name>Fe(2+)</name>
        <dbReference type="ChEBI" id="CHEBI:29033"/>
    </cofactor>
    <text evidence="5">Binds 1 Fe(2+) ion.</text>
</comment>
<dbReference type="Gene3D" id="3.90.45.10">
    <property type="entry name" value="Peptide deformylase"/>
    <property type="match status" value="1"/>
</dbReference>
<comment type="catalytic activity">
    <reaction evidence="5">
        <text>N-terminal N-formyl-L-methionyl-[peptide] + H2O = N-terminal L-methionyl-[peptide] + formate</text>
        <dbReference type="Rhea" id="RHEA:24420"/>
        <dbReference type="Rhea" id="RHEA-COMP:10639"/>
        <dbReference type="Rhea" id="RHEA-COMP:10640"/>
        <dbReference type="ChEBI" id="CHEBI:15377"/>
        <dbReference type="ChEBI" id="CHEBI:15740"/>
        <dbReference type="ChEBI" id="CHEBI:49298"/>
        <dbReference type="ChEBI" id="CHEBI:64731"/>
        <dbReference type="EC" id="3.5.1.88"/>
    </reaction>
</comment>
<dbReference type="PRINTS" id="PR01576">
    <property type="entry name" value="PDEFORMYLASE"/>
</dbReference>
<keyword evidence="3 5" id="KW-0378">Hydrolase</keyword>
<evidence type="ECO:0000256" key="2">
    <source>
        <dbReference type="ARBA" id="ARBA00022723"/>
    </source>
</evidence>
<dbReference type="EMBL" id="CP024965">
    <property type="protein sequence ID" value="ATZ18593.1"/>
    <property type="molecule type" value="Genomic_DNA"/>
</dbReference>
<keyword evidence="7" id="KW-1185">Reference proteome</keyword>
<accession>A0A2K8P119</accession>
<comment type="function">
    <text evidence="5">Removes the formyl group from the N-terminal Met of newly synthesized proteins. Requires at least a dipeptide for an efficient rate of reaction. N-terminal L-methionine is a prerequisite for activity but the enzyme has broad specificity at other positions.</text>
</comment>
<evidence type="ECO:0000313" key="7">
    <source>
        <dbReference type="Proteomes" id="UP000232230"/>
    </source>
</evidence>
<feature type="binding site" evidence="5">
    <location>
        <position position="129"/>
    </location>
    <ligand>
        <name>Fe cation</name>
        <dbReference type="ChEBI" id="CHEBI:24875"/>
    </ligand>
</feature>
<protein>
    <recommendedName>
        <fullName evidence="5">Peptide deformylase</fullName>
        <shortName evidence="5">PDF</shortName>
        <ecNumber evidence="5">3.5.1.88</ecNumber>
    </recommendedName>
    <alternativeName>
        <fullName evidence="5">Polypeptide deformylase</fullName>
    </alternativeName>
</protein>
<dbReference type="GO" id="GO:0006412">
    <property type="term" value="P:translation"/>
    <property type="evidence" value="ECO:0007669"/>
    <property type="project" value="UniProtKB-UniRule"/>
</dbReference>
<reference evidence="6 7" key="1">
    <citation type="submission" date="2017-11" db="EMBL/GenBank/DDBJ databases">
        <title>Genome sequence of Entomoplasma somnilux PYAN-1 (ATCC 49194).</title>
        <authorList>
            <person name="Lo W.-S."/>
            <person name="Gasparich G.E."/>
            <person name="Kuo C.-H."/>
        </authorList>
    </citation>
    <scope>NUCLEOTIDE SEQUENCE [LARGE SCALE GENOMIC DNA]</scope>
    <source>
        <strain evidence="6 7">PYAN-1</strain>
    </source>
</reference>
<dbReference type="GO" id="GO:0042586">
    <property type="term" value="F:peptide deformylase activity"/>
    <property type="evidence" value="ECO:0007669"/>
    <property type="project" value="UniProtKB-UniRule"/>
</dbReference>
<dbReference type="HAMAP" id="MF_00163">
    <property type="entry name" value="Pep_deformylase"/>
    <property type="match status" value="1"/>
</dbReference>
<feature type="binding site" evidence="5">
    <location>
        <position position="173"/>
    </location>
    <ligand>
        <name>Fe cation</name>
        <dbReference type="ChEBI" id="CHEBI:24875"/>
    </ligand>
</feature>
<comment type="similarity">
    <text evidence="1 5">Belongs to the polypeptide deformylase family.</text>
</comment>
<dbReference type="PIRSF" id="PIRSF004749">
    <property type="entry name" value="Pep_def"/>
    <property type="match status" value="1"/>
</dbReference>
<dbReference type="Pfam" id="PF01327">
    <property type="entry name" value="Pep_deformylase"/>
    <property type="match status" value="1"/>
</dbReference>
<sequence length="202" mass="23471">MKLDITKDLLQKDIPSNSWLVKDTNPQIIRSISTNVQNPEQLTSEEENCMQRLIDFTRYSQDEVLNHSGNADHLRPAVGLAAPQIGLNKNMFFVRVDWGNNEIEEYAMINAEIISKSSQMTALEDGEGCLSVDHDWEGIVPRHYKIIVRGYDYLAHEYVELKLRSYVAIVFQHELEHNIGKLYYDRIDKDKPNHIEDDWILI</sequence>
<dbReference type="SUPFAM" id="SSF56420">
    <property type="entry name" value="Peptide deformylase"/>
    <property type="match status" value="1"/>
</dbReference>
<evidence type="ECO:0000256" key="4">
    <source>
        <dbReference type="ARBA" id="ARBA00022917"/>
    </source>
</evidence>
<feature type="binding site" evidence="5">
    <location>
        <position position="177"/>
    </location>
    <ligand>
        <name>Fe cation</name>
        <dbReference type="ChEBI" id="CHEBI:24875"/>
    </ligand>
</feature>
<proteinExistence type="inferred from homology"/>
<dbReference type="Proteomes" id="UP000232230">
    <property type="component" value="Chromosome"/>
</dbReference>